<dbReference type="PANTHER" id="PTHR10744">
    <property type="entry name" value="40S RIBOSOMAL PROTEIN S11 FAMILY MEMBER"/>
    <property type="match status" value="1"/>
</dbReference>
<keyword evidence="9" id="KW-0934">Plastid</keyword>
<dbReference type="NCBIfam" id="NF004123">
    <property type="entry name" value="PRK05610.1"/>
    <property type="match status" value="1"/>
</dbReference>
<keyword evidence="3 8" id="KW-0699">rRNA-binding</keyword>
<dbReference type="GO" id="GO:0005840">
    <property type="term" value="C:ribosome"/>
    <property type="evidence" value="ECO:0007669"/>
    <property type="project" value="UniProtKB-KW"/>
</dbReference>
<dbReference type="InterPro" id="IPR019984">
    <property type="entry name" value="Ribosomal_uS17_bact/chlr"/>
</dbReference>
<name>A0A2I4Q2H6_9PHAE</name>
<dbReference type="PANTHER" id="PTHR10744:SF1">
    <property type="entry name" value="SMALL RIBOSOMAL SUBUNIT PROTEIN US17M"/>
    <property type="match status" value="1"/>
</dbReference>
<dbReference type="EMBL" id="KY433579">
    <property type="protein sequence ID" value="AQZ25051.1"/>
    <property type="molecule type" value="Genomic_DNA"/>
</dbReference>
<keyword evidence="4 8" id="KW-0694">RNA-binding</keyword>
<dbReference type="GO" id="GO:0006412">
    <property type="term" value="P:translation"/>
    <property type="evidence" value="ECO:0007669"/>
    <property type="project" value="UniProtKB-UniRule"/>
</dbReference>
<evidence type="ECO:0000256" key="6">
    <source>
        <dbReference type="ARBA" id="ARBA00023274"/>
    </source>
</evidence>
<dbReference type="GO" id="GO:0009507">
    <property type="term" value="C:chloroplast"/>
    <property type="evidence" value="ECO:0007669"/>
    <property type="project" value="UniProtKB-SubCell"/>
</dbReference>
<proteinExistence type="inferred from homology"/>
<evidence type="ECO:0000256" key="3">
    <source>
        <dbReference type="ARBA" id="ARBA00022730"/>
    </source>
</evidence>
<comment type="subunit">
    <text evidence="8">Part of the 30S ribosomal subunit.</text>
</comment>
<evidence type="ECO:0000256" key="2">
    <source>
        <dbReference type="ARBA" id="ARBA00010254"/>
    </source>
</evidence>
<evidence type="ECO:0000256" key="4">
    <source>
        <dbReference type="ARBA" id="ARBA00022884"/>
    </source>
</evidence>
<dbReference type="GO" id="GO:1990904">
    <property type="term" value="C:ribonucleoprotein complex"/>
    <property type="evidence" value="ECO:0007669"/>
    <property type="project" value="UniProtKB-KW"/>
</dbReference>
<comment type="subcellular location">
    <subcellularLocation>
        <location evidence="8">Plastid</location>
        <location evidence="8">Chloroplast</location>
    </subcellularLocation>
</comment>
<evidence type="ECO:0000256" key="5">
    <source>
        <dbReference type="ARBA" id="ARBA00022980"/>
    </source>
</evidence>
<dbReference type="HAMAP" id="MF_01345_B">
    <property type="entry name" value="Ribosomal_uS17_B"/>
    <property type="match status" value="1"/>
</dbReference>
<dbReference type="SUPFAM" id="SSF50249">
    <property type="entry name" value="Nucleic acid-binding proteins"/>
    <property type="match status" value="1"/>
</dbReference>
<keyword evidence="9" id="KW-0150">Chloroplast</keyword>
<dbReference type="NCBIfam" id="TIGR03635">
    <property type="entry name" value="uS17_bact"/>
    <property type="match status" value="1"/>
</dbReference>
<dbReference type="InterPro" id="IPR012340">
    <property type="entry name" value="NA-bd_OB-fold"/>
</dbReference>
<dbReference type="Pfam" id="PF00366">
    <property type="entry name" value="Ribosomal_S17"/>
    <property type="match status" value="1"/>
</dbReference>
<organism evidence="9">
    <name type="scientific">Dictyopteris divaricata</name>
    <dbReference type="NCBI Taxonomy" id="156996"/>
    <lineage>
        <taxon>Eukaryota</taxon>
        <taxon>Sar</taxon>
        <taxon>Stramenopiles</taxon>
        <taxon>Ochrophyta</taxon>
        <taxon>PX clade</taxon>
        <taxon>Phaeophyceae</taxon>
        <taxon>Dictyotales</taxon>
        <taxon>Dictyotaceae</taxon>
        <taxon>Dictyopteris</taxon>
    </lineage>
</organism>
<protein>
    <recommendedName>
        <fullName evidence="7 8">Small ribosomal subunit protein uS17c</fullName>
    </recommendedName>
</protein>
<dbReference type="GeneID" id="35656102"/>
<evidence type="ECO:0000256" key="7">
    <source>
        <dbReference type="ARBA" id="ARBA00035251"/>
    </source>
</evidence>
<keyword evidence="5 8" id="KW-0689">Ribosomal protein</keyword>
<dbReference type="GO" id="GO:0003735">
    <property type="term" value="F:structural constituent of ribosome"/>
    <property type="evidence" value="ECO:0007669"/>
    <property type="project" value="InterPro"/>
</dbReference>
<dbReference type="GO" id="GO:0019843">
    <property type="term" value="F:rRNA binding"/>
    <property type="evidence" value="ECO:0007669"/>
    <property type="project" value="UniProtKB-UniRule"/>
</dbReference>
<evidence type="ECO:0000256" key="1">
    <source>
        <dbReference type="ARBA" id="ARBA00002932"/>
    </source>
</evidence>
<comment type="function">
    <text evidence="1 8">One of the primary rRNA binding proteins, it binds specifically to the 5'-end of 16S ribosomal RNA.</text>
</comment>
<dbReference type="CDD" id="cd00364">
    <property type="entry name" value="Ribosomal_uS17"/>
    <property type="match status" value="1"/>
</dbReference>
<dbReference type="RefSeq" id="YP_009455835.1">
    <property type="nucleotide sequence ID" value="NC_036804.1"/>
</dbReference>
<evidence type="ECO:0000313" key="9">
    <source>
        <dbReference type="EMBL" id="AQZ25051.1"/>
    </source>
</evidence>
<dbReference type="InterPro" id="IPR000266">
    <property type="entry name" value="Ribosomal_uS17"/>
</dbReference>
<dbReference type="GO" id="GO:0005739">
    <property type="term" value="C:mitochondrion"/>
    <property type="evidence" value="ECO:0007669"/>
    <property type="project" value="TreeGrafter"/>
</dbReference>
<evidence type="ECO:0000256" key="8">
    <source>
        <dbReference type="HAMAP-Rule" id="MF_01345"/>
    </source>
</evidence>
<sequence>MKKQQRVGIIISNKMQKSVVVAIEYRYKHKIYSKIIVKTKRYLAHDELNNCNIGDEVLVEASRPLSKKKRWVVREILNKAELIENNIFPEELNK</sequence>
<accession>A0A2I4Q2H6</accession>
<reference evidence="9" key="1">
    <citation type="journal article" date="2017" name="Mar. Biotechnol.">
        <title>Plastid Genome of Dictyopteris divaricata (Dictyotales, Phaeophyceae): Understanding the Evolution of Plastid Genomes in Brown Algae.</title>
        <authorList>
            <person name="Liu F."/>
            <person name="Jin Z."/>
            <person name="Wang Y."/>
            <person name="Bi Y."/>
            <person name="Melton J.T.III."/>
        </authorList>
    </citation>
    <scope>NUCLEOTIDE SEQUENCE</scope>
</reference>
<dbReference type="Gene3D" id="2.40.50.140">
    <property type="entry name" value="Nucleic acid-binding proteins"/>
    <property type="match status" value="1"/>
</dbReference>
<comment type="similarity">
    <text evidence="2 8">Belongs to the universal ribosomal protein uS17 family.</text>
</comment>
<dbReference type="AlphaFoldDB" id="A0A2I4Q2H6"/>
<keyword evidence="6 8" id="KW-0687">Ribonucleoprotein</keyword>
<geneLocation type="chloroplast" evidence="9"/>
<gene>
    <name evidence="8 9" type="primary">rps17</name>
</gene>
<dbReference type="PRINTS" id="PR00973">
    <property type="entry name" value="RIBOSOMALS17"/>
</dbReference>